<accession>A0A074RED8</accession>
<dbReference type="PROSITE" id="PS50082">
    <property type="entry name" value="WD_REPEATS_2"/>
    <property type="match status" value="4"/>
</dbReference>
<comment type="caution">
    <text evidence="4">The sequence shown here is derived from an EMBL/GenBank/DDBJ whole genome shotgun (WGS) entry which is preliminary data.</text>
</comment>
<protein>
    <submittedName>
        <fullName evidence="4">WD40-repeat protein (Notchless protein), related protein</fullName>
    </submittedName>
</protein>
<sequence>HSDAVLSVAFSDDGSRLITSSYDRTISSGDRTVRIYDLKTAELVAPAFSGHESSVLSIACSLNGDCIVSGSYDKTIRVWDGYTSNEIIPPITGHNGPVRSVALFNSPNGTRIIASGSDDRTVRLWVTNTGAPLGPPLKGHTSSVLSVSFSQNGKYVVSGSADGEIRVWDIKS</sequence>
<feature type="non-terminal residue" evidence="4">
    <location>
        <position position="1"/>
    </location>
</feature>
<dbReference type="GO" id="GO:1990234">
    <property type="term" value="C:transferase complex"/>
    <property type="evidence" value="ECO:0007669"/>
    <property type="project" value="UniProtKB-ARBA"/>
</dbReference>
<dbReference type="Pfam" id="PF00400">
    <property type="entry name" value="WD40"/>
    <property type="match status" value="4"/>
</dbReference>
<organism evidence="4 5">
    <name type="scientific">Rhizoctonia solani 123E</name>
    <dbReference type="NCBI Taxonomy" id="1423351"/>
    <lineage>
        <taxon>Eukaryota</taxon>
        <taxon>Fungi</taxon>
        <taxon>Dikarya</taxon>
        <taxon>Basidiomycota</taxon>
        <taxon>Agaricomycotina</taxon>
        <taxon>Agaricomycetes</taxon>
        <taxon>Cantharellales</taxon>
        <taxon>Ceratobasidiaceae</taxon>
        <taxon>Rhizoctonia</taxon>
    </lineage>
</organism>
<dbReference type="PANTHER" id="PTHR22847:SF637">
    <property type="entry name" value="WD REPEAT DOMAIN 5B"/>
    <property type="match status" value="1"/>
</dbReference>
<dbReference type="PRINTS" id="PR00320">
    <property type="entry name" value="GPROTEINBRPT"/>
</dbReference>
<dbReference type="AlphaFoldDB" id="A0A074RED8"/>
<evidence type="ECO:0000313" key="4">
    <source>
        <dbReference type="EMBL" id="KEP45164.1"/>
    </source>
</evidence>
<keyword evidence="5" id="KW-1185">Reference proteome</keyword>
<dbReference type="OrthoDB" id="6262491at2759"/>
<evidence type="ECO:0000313" key="5">
    <source>
        <dbReference type="Proteomes" id="UP000027456"/>
    </source>
</evidence>
<dbReference type="Gene3D" id="2.130.10.10">
    <property type="entry name" value="YVTN repeat-like/Quinoprotein amine dehydrogenase"/>
    <property type="match status" value="2"/>
</dbReference>
<dbReference type="SUPFAM" id="SSF50978">
    <property type="entry name" value="WD40 repeat-like"/>
    <property type="match status" value="1"/>
</dbReference>
<evidence type="ECO:0000256" key="1">
    <source>
        <dbReference type="ARBA" id="ARBA00022574"/>
    </source>
</evidence>
<dbReference type="CDD" id="cd00200">
    <property type="entry name" value="WD40"/>
    <property type="match status" value="1"/>
</dbReference>
<dbReference type="PROSITE" id="PS00678">
    <property type="entry name" value="WD_REPEATS_1"/>
    <property type="match status" value="1"/>
</dbReference>
<feature type="non-terminal residue" evidence="4">
    <location>
        <position position="172"/>
    </location>
</feature>
<dbReference type="PROSITE" id="PS50294">
    <property type="entry name" value="WD_REPEATS_REGION"/>
    <property type="match status" value="4"/>
</dbReference>
<proteinExistence type="predicted"/>
<dbReference type="InterPro" id="IPR019775">
    <property type="entry name" value="WD40_repeat_CS"/>
</dbReference>
<dbReference type="EMBL" id="AZST01002164">
    <property type="protein sequence ID" value="KEP45164.1"/>
    <property type="molecule type" value="Genomic_DNA"/>
</dbReference>
<feature type="repeat" description="WD" evidence="3">
    <location>
        <begin position="137"/>
        <end position="172"/>
    </location>
</feature>
<dbReference type="InterPro" id="IPR036322">
    <property type="entry name" value="WD40_repeat_dom_sf"/>
</dbReference>
<evidence type="ECO:0000256" key="2">
    <source>
        <dbReference type="ARBA" id="ARBA00022737"/>
    </source>
</evidence>
<dbReference type="Proteomes" id="UP000027456">
    <property type="component" value="Unassembled WGS sequence"/>
</dbReference>
<dbReference type="HOGENOM" id="CLU_000288_57_18_1"/>
<dbReference type="STRING" id="1423351.A0A074RED8"/>
<keyword evidence="2" id="KW-0677">Repeat</keyword>
<feature type="repeat" description="WD" evidence="3">
    <location>
        <begin position="1"/>
        <end position="26"/>
    </location>
</feature>
<name>A0A074RED8_9AGAM</name>
<dbReference type="PANTHER" id="PTHR22847">
    <property type="entry name" value="WD40 REPEAT PROTEIN"/>
    <property type="match status" value="1"/>
</dbReference>
<dbReference type="InterPro" id="IPR020472">
    <property type="entry name" value="WD40_PAC1"/>
</dbReference>
<feature type="repeat" description="WD" evidence="3">
    <location>
        <begin position="48"/>
        <end position="80"/>
    </location>
</feature>
<gene>
    <name evidence="4" type="ORF">V565_309430</name>
</gene>
<keyword evidence="1 3" id="KW-0853">WD repeat</keyword>
<dbReference type="InterPro" id="IPR001680">
    <property type="entry name" value="WD40_rpt"/>
</dbReference>
<dbReference type="SMART" id="SM00320">
    <property type="entry name" value="WD40"/>
    <property type="match status" value="4"/>
</dbReference>
<reference evidence="4 5" key="1">
    <citation type="submission" date="2013-12" db="EMBL/GenBank/DDBJ databases">
        <authorList>
            <person name="Cubeta M."/>
            <person name="Pakala S."/>
            <person name="Fedorova N."/>
            <person name="Thomas E."/>
            <person name="Dean R."/>
            <person name="Jabaji S."/>
            <person name="Neate S."/>
            <person name="Toda T."/>
            <person name="Tavantzis S."/>
            <person name="Vilgalys R."/>
            <person name="Bharathan N."/>
            <person name="Pakala S."/>
            <person name="Losada L.S."/>
            <person name="Zafar N."/>
            <person name="Nierman W."/>
        </authorList>
    </citation>
    <scope>NUCLEOTIDE SEQUENCE [LARGE SCALE GENOMIC DNA]</scope>
    <source>
        <strain evidence="4 5">123E</strain>
    </source>
</reference>
<evidence type="ECO:0000256" key="3">
    <source>
        <dbReference type="PROSITE-ProRule" id="PRU00221"/>
    </source>
</evidence>
<dbReference type="InterPro" id="IPR015943">
    <property type="entry name" value="WD40/YVTN_repeat-like_dom_sf"/>
</dbReference>
<feature type="repeat" description="WD" evidence="3">
    <location>
        <begin position="91"/>
        <end position="125"/>
    </location>
</feature>